<keyword evidence="2" id="KW-0548">Nucleotidyltransferase</keyword>
<reference evidence="2" key="1">
    <citation type="submission" date="2013-08" db="EMBL/GenBank/DDBJ databases">
        <authorList>
            <person name="Mendez C."/>
            <person name="Richter M."/>
            <person name="Ferrer M."/>
            <person name="Sanchez J."/>
        </authorList>
    </citation>
    <scope>NUCLEOTIDE SEQUENCE</scope>
</reference>
<dbReference type="GO" id="GO:0016779">
    <property type="term" value="F:nucleotidyltransferase activity"/>
    <property type="evidence" value="ECO:0007669"/>
    <property type="project" value="UniProtKB-KW"/>
</dbReference>
<dbReference type="InterPro" id="IPR055570">
    <property type="entry name" value="DUF7146"/>
</dbReference>
<keyword evidence="2" id="KW-0808">Transferase</keyword>
<dbReference type="SMART" id="SM00778">
    <property type="entry name" value="Prim_Zn_Ribbon"/>
    <property type="match status" value="1"/>
</dbReference>
<organism evidence="2">
    <name type="scientific">mine drainage metagenome</name>
    <dbReference type="NCBI Taxonomy" id="410659"/>
    <lineage>
        <taxon>unclassified sequences</taxon>
        <taxon>metagenomes</taxon>
        <taxon>ecological metagenomes</taxon>
    </lineage>
</organism>
<dbReference type="SUPFAM" id="SSF57783">
    <property type="entry name" value="Zinc beta-ribbon"/>
    <property type="match status" value="1"/>
</dbReference>
<dbReference type="GO" id="GO:0004386">
    <property type="term" value="F:helicase activity"/>
    <property type="evidence" value="ECO:0007669"/>
    <property type="project" value="InterPro"/>
</dbReference>
<dbReference type="Pfam" id="PF08273">
    <property type="entry name" value="Zn_Ribbon_Prim"/>
    <property type="match status" value="1"/>
</dbReference>
<reference evidence="2" key="2">
    <citation type="journal article" date="2014" name="ISME J.">
        <title>Microbial stratification in low pH oxic and suboxic macroscopic growths along an acid mine drainage.</title>
        <authorList>
            <person name="Mendez-Garcia C."/>
            <person name="Mesa V."/>
            <person name="Sprenger R.R."/>
            <person name="Richter M."/>
            <person name="Diez M.S."/>
            <person name="Solano J."/>
            <person name="Bargiela R."/>
            <person name="Golyshina O.V."/>
            <person name="Manteca A."/>
            <person name="Ramos J.L."/>
            <person name="Gallego J.R."/>
            <person name="Llorente I."/>
            <person name="Martins Dos Santos V.A."/>
            <person name="Jensen O.N."/>
            <person name="Pelaez A.I."/>
            <person name="Sanchez J."/>
            <person name="Ferrer M."/>
        </authorList>
    </citation>
    <scope>NUCLEOTIDE SEQUENCE</scope>
</reference>
<feature type="domain" description="DNA primase/helicase Gp4 N-terminal Bacteriophage T7-like" evidence="1">
    <location>
        <begin position="29"/>
        <end position="67"/>
    </location>
</feature>
<name>T1AWR7_9ZZZZ</name>
<gene>
    <name evidence="2" type="ORF">B1A_14947</name>
</gene>
<dbReference type="GO" id="GO:0008270">
    <property type="term" value="F:zinc ion binding"/>
    <property type="evidence" value="ECO:0007669"/>
    <property type="project" value="InterPro"/>
</dbReference>
<comment type="caution">
    <text evidence="2">The sequence shown here is derived from an EMBL/GenBank/DDBJ whole genome shotgun (WGS) entry which is preliminary data.</text>
</comment>
<dbReference type="AlphaFoldDB" id="T1AWR7"/>
<dbReference type="EC" id="2.7.7.-" evidence="2"/>
<feature type="non-terminal residue" evidence="2">
    <location>
        <position position="268"/>
    </location>
</feature>
<accession>T1AWR7</accession>
<protein>
    <submittedName>
        <fullName evidence="2">Phage P4 alpha, zinc-binding domain protein</fullName>
        <ecNumber evidence="2">2.7.7.-</ecNumber>
    </submittedName>
</protein>
<evidence type="ECO:0000313" key="2">
    <source>
        <dbReference type="EMBL" id="EQD45129.1"/>
    </source>
</evidence>
<dbReference type="Pfam" id="PF23639">
    <property type="entry name" value="DUF7146"/>
    <property type="match status" value="1"/>
</dbReference>
<evidence type="ECO:0000259" key="1">
    <source>
        <dbReference type="SMART" id="SM00778"/>
    </source>
</evidence>
<dbReference type="InterPro" id="IPR013237">
    <property type="entry name" value="Phage_T7_Gp4_N"/>
</dbReference>
<proteinExistence type="predicted"/>
<dbReference type="EMBL" id="AUZX01010977">
    <property type="protein sequence ID" value="EQD45129.1"/>
    <property type="molecule type" value="Genomic_DNA"/>
</dbReference>
<sequence>MISDDAKGLWAEILSELAPELTPAIEAGGNHVPCPVHGGKDGFRVFNDFQATGGGVCNTCGSFPRGVKLLAWIRQVTPREAARMIHQWFEGDRVGQATERRARIAFKEPDPSKARASILGIWAGCRGIRGSVAEQYLVKRGIPLSALSRRLRFHPGLAYFEKIDDRWRRTGTFPAMIAAIQLPDDRGVCLHRTYLSAQGAKANVASPKKMTMRTALSRGGAIRLFAPREVLAVAEGIETALAVRAATGLPAWAAVSATLMESLEVPAV</sequence>